<dbReference type="EMBL" id="KY117485">
    <property type="protein sequence ID" value="APU03165.1"/>
    <property type="molecule type" value="Genomic_DNA"/>
</dbReference>
<dbReference type="Proteomes" id="UP000221958">
    <property type="component" value="Segment"/>
</dbReference>
<evidence type="ECO:0000313" key="1">
    <source>
        <dbReference type="EMBL" id="APU03165.1"/>
    </source>
</evidence>
<gene>
    <name evidence="1" type="ORF">phiAp1_24</name>
</gene>
<name>A0A1L7DS96_9CAUD</name>
<evidence type="ECO:0000313" key="2">
    <source>
        <dbReference type="Proteomes" id="UP000221958"/>
    </source>
</evidence>
<proteinExistence type="predicted"/>
<keyword evidence="2" id="KW-1185">Reference proteome</keyword>
<organism evidence="1 2">
    <name type="scientific">Ralstonia phage phiAp1</name>
    <dbReference type="NCBI Taxonomy" id="2783867"/>
    <lineage>
        <taxon>Viruses</taxon>
        <taxon>Duplodnaviria</taxon>
        <taxon>Heunggongvirae</taxon>
        <taxon>Uroviricota</taxon>
        <taxon>Caudoviricetes</taxon>
        <taxon>Autographivirales</taxon>
        <taxon>Autoscriptoviridae</taxon>
        <taxon>Ayakvirus</taxon>
        <taxon>Ayakvirus Ap1</taxon>
    </lineage>
</organism>
<protein>
    <submittedName>
        <fullName evidence="1">Uncharacterized protein</fullName>
    </submittedName>
</protein>
<accession>A0A1L7DS96</accession>
<reference evidence="2" key="1">
    <citation type="submission" date="2016-11" db="EMBL/GenBank/DDBJ databases">
        <authorList>
            <person name="Xavier A.S."/>
            <person name="Silva F.P."/>
            <person name="Vidigal P.M.P."/>
            <person name="Lima T.T.M."/>
            <person name="Souza F.O."/>
            <person name="Alfenas-Zerbini P."/>
        </authorList>
    </citation>
    <scope>NUCLEOTIDE SEQUENCE [LARGE SCALE GENOMIC DNA]</scope>
</reference>
<sequence length="69" mass="7732">MSEGVPSTCILRDWLHLNNRIYGHLEDGRFVATTELRSDVEHVLKEGGRATTQNTIYILGRQFGGGKES</sequence>